<reference evidence="2 3" key="1">
    <citation type="submission" date="2018-09" db="EMBL/GenBank/DDBJ databases">
        <title>Hymenobacter medium sp. nov., isolated from R2A medium.</title>
        <authorList>
            <person name="Yingchao G."/>
        </authorList>
    </citation>
    <scope>NUCLEOTIDE SEQUENCE [LARGE SCALE GENOMIC DNA]</scope>
    <source>
        <strain evidence="3">sh-6</strain>
    </source>
</reference>
<evidence type="ECO:0000313" key="2">
    <source>
        <dbReference type="EMBL" id="AYA36864.1"/>
    </source>
</evidence>
<organism evidence="2 3">
    <name type="scientific">Hymenobacter oligotrophus</name>
    <dbReference type="NCBI Taxonomy" id="2319843"/>
    <lineage>
        <taxon>Bacteria</taxon>
        <taxon>Pseudomonadati</taxon>
        <taxon>Bacteroidota</taxon>
        <taxon>Cytophagia</taxon>
        <taxon>Cytophagales</taxon>
        <taxon>Hymenobacteraceae</taxon>
        <taxon>Hymenobacter</taxon>
    </lineage>
</organism>
<dbReference type="OrthoDB" id="879729at2"/>
<dbReference type="KEGG" id="hyh:D3Y59_07225"/>
<gene>
    <name evidence="2" type="ORF">D3Y59_07225</name>
</gene>
<dbReference type="AlphaFoldDB" id="A0A3B7QYF0"/>
<dbReference type="RefSeq" id="WP_119444442.1">
    <property type="nucleotide sequence ID" value="NZ_CP032317.1"/>
</dbReference>
<dbReference type="EMBL" id="CP032317">
    <property type="protein sequence ID" value="AYA36864.1"/>
    <property type="molecule type" value="Genomic_DNA"/>
</dbReference>
<evidence type="ECO:0000313" key="3">
    <source>
        <dbReference type="Proteomes" id="UP000262802"/>
    </source>
</evidence>
<evidence type="ECO:0000256" key="1">
    <source>
        <dbReference type="SAM" id="SignalP"/>
    </source>
</evidence>
<protein>
    <recommendedName>
        <fullName evidence="4">Cellulose biosynthesis protein BcsS</fullName>
    </recommendedName>
</protein>
<proteinExistence type="predicted"/>
<sequence>MKHVLLAAALGCVAAAQPLQAQTPTPPSRQVINSWLVGTEALLGRQPNLAMGNPGYWAAGLHVAHRNLWQESDADYSTTFTVGLRGGFGSLTGDFRYPILGNTRLWGLNPYAAADGRYFGGWFGVWVGKLGYYRELEAVRFVPQLRVRGGRLDSWHAQLDYAHDLTGLGNPSARLGAGRGFGSEGQFRLLVGVAFPTSSYDSEAAQVFGQAYVALGGAWSISAYYQPPFRTGQSPTQGTLQLACSF</sequence>
<feature type="chain" id="PRO_5017816155" description="Cellulose biosynthesis protein BcsS" evidence="1">
    <location>
        <begin position="22"/>
        <end position="246"/>
    </location>
</feature>
<keyword evidence="3" id="KW-1185">Reference proteome</keyword>
<dbReference type="Proteomes" id="UP000262802">
    <property type="component" value="Chromosome"/>
</dbReference>
<evidence type="ECO:0008006" key="4">
    <source>
        <dbReference type="Google" id="ProtNLM"/>
    </source>
</evidence>
<keyword evidence="1" id="KW-0732">Signal</keyword>
<name>A0A3B7QYF0_9BACT</name>
<feature type="signal peptide" evidence="1">
    <location>
        <begin position="1"/>
        <end position="21"/>
    </location>
</feature>
<accession>A0A3B7QYF0</accession>